<sequence>TGMFTGKATFFSPKQEGGDTGACGPHEDDQSTIVALNLHQYGDENSKSDWCFKKVIIFYDGKSTEATITDACPGCQDKSLDLTPAVFKKL</sequence>
<feature type="non-terminal residue" evidence="2">
    <location>
        <position position="90"/>
    </location>
</feature>
<evidence type="ECO:0008006" key="4">
    <source>
        <dbReference type="Google" id="ProtNLM"/>
    </source>
</evidence>
<dbReference type="PANTHER" id="PTHR31836:SF28">
    <property type="entry name" value="SRCR DOMAIN-CONTAINING PROTEIN-RELATED"/>
    <property type="match status" value="1"/>
</dbReference>
<dbReference type="CDD" id="cd22191">
    <property type="entry name" value="DPBB_RlpA_EXP_N-like"/>
    <property type="match status" value="1"/>
</dbReference>
<evidence type="ECO:0000313" key="3">
    <source>
        <dbReference type="Proteomes" id="UP000193560"/>
    </source>
</evidence>
<dbReference type="SUPFAM" id="SSF50685">
    <property type="entry name" value="Barwin-like endoglucanases"/>
    <property type="match status" value="1"/>
</dbReference>
<dbReference type="InterPro" id="IPR051477">
    <property type="entry name" value="Expansin_CellWall"/>
</dbReference>
<comment type="caution">
    <text evidence="2">The sequence shown here is derived from an EMBL/GenBank/DDBJ whole genome shotgun (WGS) entry which is preliminary data.</text>
</comment>
<dbReference type="OrthoDB" id="623670at2759"/>
<dbReference type="AlphaFoldDB" id="A0A1X2ID29"/>
<protein>
    <recommendedName>
        <fullName evidence="4">RlpA-like double-psi beta-barrel-protein domain-containing protein-containing protein</fullName>
    </recommendedName>
</protein>
<dbReference type="Gene3D" id="2.40.40.10">
    <property type="entry name" value="RlpA-like domain"/>
    <property type="match status" value="1"/>
</dbReference>
<dbReference type="STRING" id="90262.A0A1X2ID29"/>
<name>A0A1X2ID29_9FUNG</name>
<proteinExistence type="predicted"/>
<organism evidence="2 3">
    <name type="scientific">Absidia repens</name>
    <dbReference type="NCBI Taxonomy" id="90262"/>
    <lineage>
        <taxon>Eukaryota</taxon>
        <taxon>Fungi</taxon>
        <taxon>Fungi incertae sedis</taxon>
        <taxon>Mucoromycota</taxon>
        <taxon>Mucoromycotina</taxon>
        <taxon>Mucoromycetes</taxon>
        <taxon>Mucorales</taxon>
        <taxon>Cunninghamellaceae</taxon>
        <taxon>Absidia</taxon>
    </lineage>
</organism>
<dbReference type="PANTHER" id="PTHR31836">
    <property type="match status" value="1"/>
</dbReference>
<reference evidence="2 3" key="1">
    <citation type="submission" date="2016-07" db="EMBL/GenBank/DDBJ databases">
        <title>Pervasive Adenine N6-methylation of Active Genes in Fungi.</title>
        <authorList>
            <consortium name="DOE Joint Genome Institute"/>
            <person name="Mondo S.J."/>
            <person name="Dannebaum R.O."/>
            <person name="Kuo R.C."/>
            <person name="Labutti K."/>
            <person name="Haridas S."/>
            <person name="Kuo A."/>
            <person name="Salamov A."/>
            <person name="Ahrendt S.R."/>
            <person name="Lipzen A."/>
            <person name="Sullivan W."/>
            <person name="Andreopoulos W.B."/>
            <person name="Clum A."/>
            <person name="Lindquist E."/>
            <person name="Daum C."/>
            <person name="Ramamoorthy G.K."/>
            <person name="Gryganskyi A."/>
            <person name="Culley D."/>
            <person name="Magnuson J.K."/>
            <person name="James T.Y."/>
            <person name="O'Malley M.A."/>
            <person name="Stajich J.E."/>
            <person name="Spatafora J.W."/>
            <person name="Visel A."/>
            <person name="Grigoriev I.V."/>
        </authorList>
    </citation>
    <scope>NUCLEOTIDE SEQUENCE [LARGE SCALE GENOMIC DNA]</scope>
    <source>
        <strain evidence="2 3">NRRL 1336</strain>
    </source>
</reference>
<feature type="non-terminal residue" evidence="2">
    <location>
        <position position="1"/>
    </location>
</feature>
<evidence type="ECO:0000256" key="1">
    <source>
        <dbReference type="ARBA" id="ARBA00022729"/>
    </source>
</evidence>
<keyword evidence="1" id="KW-0732">Signal</keyword>
<dbReference type="InterPro" id="IPR036908">
    <property type="entry name" value="RlpA-like_sf"/>
</dbReference>
<accession>A0A1X2ID29</accession>
<dbReference type="EMBL" id="MCGE01000015">
    <property type="protein sequence ID" value="ORZ14210.1"/>
    <property type="molecule type" value="Genomic_DNA"/>
</dbReference>
<evidence type="ECO:0000313" key="2">
    <source>
        <dbReference type="EMBL" id="ORZ14210.1"/>
    </source>
</evidence>
<keyword evidence="3" id="KW-1185">Reference proteome</keyword>
<dbReference type="Proteomes" id="UP000193560">
    <property type="component" value="Unassembled WGS sequence"/>
</dbReference>
<gene>
    <name evidence="2" type="ORF">BCR42DRAFT_313024</name>
</gene>